<dbReference type="EMBL" id="RQZF01000003">
    <property type="protein sequence ID" value="RRC95488.1"/>
    <property type="molecule type" value="Genomic_DNA"/>
</dbReference>
<evidence type="ECO:0000256" key="2">
    <source>
        <dbReference type="SAM" id="MobiDB-lite"/>
    </source>
</evidence>
<reference evidence="5 6" key="1">
    <citation type="submission" date="2018-11" db="EMBL/GenBank/DDBJ databases">
        <title>Genomes From Bacteria Associated with the Canine Oral Cavity: a Test Case for Automated Genome-Based Taxonomic Assignment.</title>
        <authorList>
            <person name="Coil D.A."/>
            <person name="Jospin G."/>
            <person name="Darling A.E."/>
            <person name="Wallis C."/>
            <person name="Davis I.J."/>
            <person name="Harris S."/>
            <person name="Eisen J.A."/>
            <person name="Holcombe L.J."/>
            <person name="O'Flynn C."/>
        </authorList>
    </citation>
    <scope>NUCLEOTIDE SEQUENCE [LARGE SCALE GENOMIC DNA]</scope>
    <source>
        <strain evidence="5 6">OH770</strain>
    </source>
</reference>
<dbReference type="PANTHER" id="PTHR33392:SF6">
    <property type="entry name" value="POLYISOPRENYL-TEICHOIC ACID--PEPTIDOGLYCAN TEICHOIC ACID TRANSFERASE TAGU"/>
    <property type="match status" value="1"/>
</dbReference>
<sequence>MTHFDPPSFPPPGGKRATARPSAESEGSPGLSDSSSVSRSASSSRSYPPRESGARRLSQRGFAPDLQQEERDLSEHSDYAVFLPIYPPRQQRPQGPSASVSPSHTRNANLADSPHTPERRSLLRGPEPQGAGRLTEHPQQPRPQQPPSFLPQGRLEELNARPRGRPSSPASSGADAHRIARSSETAHFRPVAPSSEGFQPPRRGFGATAREPRPRRRRFRFSFPILLLLAALIAWPLFLIIDANNNLRRIDALSGNADTPGTTYLLAGSDSREDGAVLDGAEGKRSDSIMLVHVAENGQASMVSIPRDTWVEIPGYGSNKINAAYSFEGPSLLVATVEQLAGLTIDHYLEIGMGGVGNIVDALGGVELCLDMDVHDDYSGLVWTSGCHVSDGPTALAFARMRYSDPLGDIGRAERQRQVVSKTVKSALSPATLINPLSAFRLERAGASALTVDPDTSSVDIARLASAFRQANTEDRTGTPPIASLAYETEAGVAVLLVDDTAPSFFESLRNGTLTPADFKQEFL</sequence>
<dbReference type="Proteomes" id="UP000280444">
    <property type="component" value="Unassembled WGS sequence"/>
</dbReference>
<dbReference type="AlphaFoldDB" id="A0A3P1SEB5"/>
<evidence type="ECO:0000259" key="4">
    <source>
        <dbReference type="Pfam" id="PF03816"/>
    </source>
</evidence>
<feature type="transmembrane region" description="Helical" evidence="3">
    <location>
        <begin position="221"/>
        <end position="241"/>
    </location>
</feature>
<comment type="caution">
    <text evidence="5">The sequence shown here is derived from an EMBL/GenBank/DDBJ whole genome shotgun (WGS) entry which is preliminary data.</text>
</comment>
<accession>A0A3P1SEB5</accession>
<feature type="compositionally biased region" description="Basic and acidic residues" evidence="2">
    <location>
        <begin position="68"/>
        <end position="78"/>
    </location>
</feature>
<feature type="compositionally biased region" description="Low complexity" evidence="2">
    <location>
        <begin position="165"/>
        <end position="174"/>
    </location>
</feature>
<evidence type="ECO:0000313" key="5">
    <source>
        <dbReference type="EMBL" id="RRC95488.1"/>
    </source>
</evidence>
<keyword evidence="3" id="KW-1133">Transmembrane helix</keyword>
<gene>
    <name evidence="5" type="ORF">EII11_04200</name>
</gene>
<dbReference type="InterPro" id="IPR004474">
    <property type="entry name" value="LytR_CpsA_psr"/>
</dbReference>
<dbReference type="Pfam" id="PF03816">
    <property type="entry name" value="LytR_cpsA_psr"/>
    <property type="match status" value="1"/>
</dbReference>
<feature type="region of interest" description="Disordered" evidence="2">
    <location>
        <begin position="1"/>
        <end position="211"/>
    </location>
</feature>
<dbReference type="InterPro" id="IPR050922">
    <property type="entry name" value="LytR/CpsA/Psr_CW_biosynth"/>
</dbReference>
<comment type="similarity">
    <text evidence="1">Belongs to the LytR/CpsA/Psr (LCP) family.</text>
</comment>
<keyword evidence="6" id="KW-1185">Reference proteome</keyword>
<dbReference type="Gene3D" id="3.40.630.190">
    <property type="entry name" value="LCP protein"/>
    <property type="match status" value="1"/>
</dbReference>
<feature type="compositionally biased region" description="Low complexity" evidence="2">
    <location>
        <begin position="24"/>
        <end position="51"/>
    </location>
</feature>
<feature type="compositionally biased region" description="Polar residues" evidence="2">
    <location>
        <begin position="91"/>
        <end position="110"/>
    </location>
</feature>
<dbReference type="PANTHER" id="PTHR33392">
    <property type="entry name" value="POLYISOPRENYL-TEICHOIC ACID--PEPTIDOGLYCAN TEICHOIC ACID TRANSFERASE TAGU"/>
    <property type="match status" value="1"/>
</dbReference>
<evidence type="ECO:0000313" key="6">
    <source>
        <dbReference type="Proteomes" id="UP000280444"/>
    </source>
</evidence>
<dbReference type="OrthoDB" id="9782542at2"/>
<keyword evidence="3" id="KW-0812">Transmembrane</keyword>
<feature type="domain" description="Cell envelope-related transcriptional attenuator" evidence="4">
    <location>
        <begin position="285"/>
        <end position="427"/>
    </location>
</feature>
<name>A0A3P1SEB5_9ACTO</name>
<organism evidence="5 6">
    <name type="scientific">Schaalia canis</name>
    <dbReference type="NCBI Taxonomy" id="100469"/>
    <lineage>
        <taxon>Bacteria</taxon>
        <taxon>Bacillati</taxon>
        <taxon>Actinomycetota</taxon>
        <taxon>Actinomycetes</taxon>
        <taxon>Actinomycetales</taxon>
        <taxon>Actinomycetaceae</taxon>
        <taxon>Schaalia</taxon>
    </lineage>
</organism>
<evidence type="ECO:0000256" key="3">
    <source>
        <dbReference type="SAM" id="Phobius"/>
    </source>
</evidence>
<dbReference type="NCBIfam" id="TIGR00350">
    <property type="entry name" value="lytR_cpsA_psr"/>
    <property type="match status" value="1"/>
</dbReference>
<protein>
    <submittedName>
        <fullName evidence="5">Transcriptional regulator</fullName>
    </submittedName>
</protein>
<proteinExistence type="inferred from homology"/>
<keyword evidence="3" id="KW-0472">Membrane</keyword>
<evidence type="ECO:0000256" key="1">
    <source>
        <dbReference type="ARBA" id="ARBA00006068"/>
    </source>
</evidence>
<feature type="compositionally biased region" description="Pro residues" evidence="2">
    <location>
        <begin position="140"/>
        <end position="149"/>
    </location>
</feature>